<dbReference type="EMBL" id="MU167572">
    <property type="protein sequence ID" value="KAG0139514.1"/>
    <property type="molecule type" value="Genomic_DNA"/>
</dbReference>
<dbReference type="AlphaFoldDB" id="A0A9P6N5D6"/>
<dbReference type="InterPro" id="IPR036875">
    <property type="entry name" value="Znf_CCHC_sf"/>
</dbReference>
<reference evidence="2" key="1">
    <citation type="submission" date="2013-11" db="EMBL/GenBank/DDBJ databases">
        <title>Genome sequence of the fusiform rust pathogen reveals effectors for host alternation and coevolution with pine.</title>
        <authorList>
            <consortium name="DOE Joint Genome Institute"/>
            <person name="Smith K."/>
            <person name="Pendleton A."/>
            <person name="Kubisiak T."/>
            <person name="Anderson C."/>
            <person name="Salamov A."/>
            <person name="Aerts A."/>
            <person name="Riley R."/>
            <person name="Clum A."/>
            <person name="Lindquist E."/>
            <person name="Ence D."/>
            <person name="Campbell M."/>
            <person name="Kronenberg Z."/>
            <person name="Feau N."/>
            <person name="Dhillon B."/>
            <person name="Hamelin R."/>
            <person name="Burleigh J."/>
            <person name="Smith J."/>
            <person name="Yandell M."/>
            <person name="Nelson C."/>
            <person name="Grigoriev I."/>
            <person name="Davis J."/>
        </authorList>
    </citation>
    <scope>NUCLEOTIDE SEQUENCE</scope>
    <source>
        <strain evidence="2">G11</strain>
    </source>
</reference>
<organism evidence="2 3">
    <name type="scientific">Cronartium quercuum f. sp. fusiforme G11</name>
    <dbReference type="NCBI Taxonomy" id="708437"/>
    <lineage>
        <taxon>Eukaryota</taxon>
        <taxon>Fungi</taxon>
        <taxon>Dikarya</taxon>
        <taxon>Basidiomycota</taxon>
        <taxon>Pucciniomycotina</taxon>
        <taxon>Pucciniomycetes</taxon>
        <taxon>Pucciniales</taxon>
        <taxon>Coleosporiaceae</taxon>
        <taxon>Cronartium</taxon>
    </lineage>
</organism>
<evidence type="ECO:0000313" key="2">
    <source>
        <dbReference type="EMBL" id="KAG0139514.1"/>
    </source>
</evidence>
<dbReference type="SUPFAM" id="SSF57756">
    <property type="entry name" value="Retrovirus zinc finger-like domains"/>
    <property type="match status" value="1"/>
</dbReference>
<evidence type="ECO:0000313" key="3">
    <source>
        <dbReference type="Proteomes" id="UP000886653"/>
    </source>
</evidence>
<evidence type="ECO:0000256" key="1">
    <source>
        <dbReference type="ARBA" id="ARBA00022664"/>
    </source>
</evidence>
<evidence type="ECO:0008006" key="4">
    <source>
        <dbReference type="Google" id="ProtNLM"/>
    </source>
</evidence>
<dbReference type="PANTHER" id="PTHR33246:SF51">
    <property type="entry name" value="MYB_SANT-LIKE DOMAIN-CONTAINING PROTEIN"/>
    <property type="match status" value="1"/>
</dbReference>
<gene>
    <name evidence="2" type="ORF">CROQUDRAFT_696823</name>
</gene>
<dbReference type="GO" id="GO:0006397">
    <property type="term" value="P:mRNA processing"/>
    <property type="evidence" value="ECO:0007669"/>
    <property type="project" value="UniProtKB-KW"/>
</dbReference>
<keyword evidence="1" id="KW-0507">mRNA processing</keyword>
<dbReference type="GO" id="GO:0003676">
    <property type="term" value="F:nucleic acid binding"/>
    <property type="evidence" value="ECO:0007669"/>
    <property type="project" value="InterPro"/>
</dbReference>
<comment type="caution">
    <text evidence="2">The sequence shown here is derived from an EMBL/GenBank/DDBJ whole genome shotgun (WGS) entry which is preliminary data.</text>
</comment>
<accession>A0A9P6N5D6</accession>
<dbReference type="PANTHER" id="PTHR33246">
    <property type="entry name" value="CCHC-TYPE DOMAIN-CONTAINING PROTEIN"/>
    <property type="match status" value="1"/>
</dbReference>
<dbReference type="Proteomes" id="UP000886653">
    <property type="component" value="Unassembled WGS sequence"/>
</dbReference>
<name>A0A9P6N5D6_9BASI</name>
<dbReference type="Pfam" id="PF14223">
    <property type="entry name" value="Retrotran_gag_2"/>
    <property type="match status" value="1"/>
</dbReference>
<keyword evidence="3" id="KW-1185">Reference proteome</keyword>
<sequence length="244" mass="27638">MESKTSTTKNRLSIPGFEKLTAPGSESNYLDWSLVARSVLQTEGLLHMIKWTDPKDRPATYQSECMKVKTFFLCYVEKANYTVIRQCGDDTVAIWSALQQLHLDSSSALKMYWLKSLVTEQMDSDNMDAYLDRVQVMHDHLDSLVTPAKLLRTDDILAAAISLAVPADWQHTLTPLLQQANVTSNEIIAALRLEVSKTKANPISDTHVSPARSRSTKQQRSWCDRQKLTCDYCDKRGHLEADCR</sequence>
<dbReference type="GO" id="GO:0008270">
    <property type="term" value="F:zinc ion binding"/>
    <property type="evidence" value="ECO:0007669"/>
    <property type="project" value="InterPro"/>
</dbReference>
<protein>
    <recommendedName>
        <fullName evidence="4">CCHC-type domain-containing protein</fullName>
    </recommendedName>
</protein>
<proteinExistence type="predicted"/>
<feature type="non-terminal residue" evidence="2">
    <location>
        <position position="244"/>
    </location>
</feature>